<dbReference type="PROSITE" id="PS00027">
    <property type="entry name" value="HOMEOBOX_1"/>
    <property type="match status" value="1"/>
</dbReference>
<proteinExistence type="predicted"/>
<dbReference type="InterPro" id="IPR001356">
    <property type="entry name" value="HD"/>
</dbReference>
<sequence>MDNINSKSSSDIKEAESQCSYEINNLMNNLTEDNENISDDPEKYDYSDLLKDFPNDENSPSKIIHIHKYNFHRTTFSNYQLEELENAFYKTHYPDVFFREELALRIDLTEARVQVWFQNRRAKWRKQQKYMCKALGHMCTHRESSQDNQPFIEPALLTYSPTDNTNSPNLFMGLEWSNIVQPIGFSNPDSSDLPCADPHQLIDSVNTNSVSDEIDVSLADRLTRSGQGNIINKSSLENTAIAISMENLLDNSISLQNPSNISIDKDFDPSAEHLGQFKQCALDNCGLESTMDESVEDSMETTRNVLLSEMEEGCMALGISVCGQEQDILIDADLLTLKPRSQILK</sequence>
<keyword evidence="3 5" id="KW-0371">Homeobox</keyword>
<evidence type="ECO:0000256" key="2">
    <source>
        <dbReference type="ARBA" id="ARBA00023125"/>
    </source>
</evidence>
<evidence type="ECO:0000256" key="5">
    <source>
        <dbReference type="PROSITE-ProRule" id="PRU00108"/>
    </source>
</evidence>
<name>A0AAR5PXP1_DENPD</name>
<dbReference type="InterPro" id="IPR017970">
    <property type="entry name" value="Homeobox_CS"/>
</dbReference>
<dbReference type="PANTHER" id="PTHR24329:SF543">
    <property type="entry name" value="FI01017P-RELATED"/>
    <property type="match status" value="1"/>
</dbReference>
<dbReference type="EnsemblMetazoa" id="XM_019910052.1">
    <property type="protein sequence ID" value="XP_019765611.1"/>
    <property type="gene ID" value="LOC109541251"/>
</dbReference>
<feature type="domain" description="Homeobox" evidence="7">
    <location>
        <begin position="67"/>
        <end position="127"/>
    </location>
</feature>
<dbReference type="SUPFAM" id="SSF46689">
    <property type="entry name" value="Homeodomain-like"/>
    <property type="match status" value="1"/>
</dbReference>
<feature type="DNA-binding region" description="Homeobox" evidence="5">
    <location>
        <begin position="69"/>
        <end position="128"/>
    </location>
</feature>
<dbReference type="FunFam" id="1.10.10.60:FF:000679">
    <property type="entry name" value="Homeobox protein aristaless"/>
    <property type="match status" value="1"/>
</dbReference>
<dbReference type="Gene3D" id="1.10.10.60">
    <property type="entry name" value="Homeodomain-like"/>
    <property type="match status" value="1"/>
</dbReference>
<dbReference type="InterPro" id="IPR009057">
    <property type="entry name" value="Homeodomain-like_sf"/>
</dbReference>
<evidence type="ECO:0000256" key="1">
    <source>
        <dbReference type="ARBA" id="ARBA00004123"/>
    </source>
</evidence>
<accession>A0AAR5PXP1</accession>
<dbReference type="InterPro" id="IPR050649">
    <property type="entry name" value="Paired_Homeobox_TFs"/>
</dbReference>
<evidence type="ECO:0000259" key="7">
    <source>
        <dbReference type="PROSITE" id="PS50071"/>
    </source>
</evidence>
<evidence type="ECO:0000313" key="8">
    <source>
        <dbReference type="EnsemblMetazoa" id="XP_019765611.1"/>
    </source>
</evidence>
<dbReference type="SMART" id="SM00389">
    <property type="entry name" value="HOX"/>
    <property type="match status" value="1"/>
</dbReference>
<evidence type="ECO:0000256" key="6">
    <source>
        <dbReference type="RuleBase" id="RU000682"/>
    </source>
</evidence>
<comment type="subcellular location">
    <subcellularLocation>
        <location evidence="1 5 6">Nucleus</location>
    </subcellularLocation>
</comment>
<dbReference type="PANTHER" id="PTHR24329">
    <property type="entry name" value="HOMEOBOX PROTEIN ARISTALESS"/>
    <property type="match status" value="1"/>
</dbReference>
<evidence type="ECO:0000313" key="9">
    <source>
        <dbReference type="Proteomes" id="UP000019118"/>
    </source>
</evidence>
<dbReference type="GO" id="GO:0000981">
    <property type="term" value="F:DNA-binding transcription factor activity, RNA polymerase II-specific"/>
    <property type="evidence" value="ECO:0007669"/>
    <property type="project" value="InterPro"/>
</dbReference>
<dbReference type="GO" id="GO:0000977">
    <property type="term" value="F:RNA polymerase II transcription regulatory region sequence-specific DNA binding"/>
    <property type="evidence" value="ECO:0007669"/>
    <property type="project" value="TreeGrafter"/>
</dbReference>
<organism evidence="8 9">
    <name type="scientific">Dendroctonus ponderosae</name>
    <name type="common">Mountain pine beetle</name>
    <dbReference type="NCBI Taxonomy" id="77166"/>
    <lineage>
        <taxon>Eukaryota</taxon>
        <taxon>Metazoa</taxon>
        <taxon>Ecdysozoa</taxon>
        <taxon>Arthropoda</taxon>
        <taxon>Hexapoda</taxon>
        <taxon>Insecta</taxon>
        <taxon>Pterygota</taxon>
        <taxon>Neoptera</taxon>
        <taxon>Endopterygota</taxon>
        <taxon>Coleoptera</taxon>
        <taxon>Polyphaga</taxon>
        <taxon>Cucujiformia</taxon>
        <taxon>Curculionidae</taxon>
        <taxon>Scolytinae</taxon>
        <taxon>Dendroctonus</taxon>
    </lineage>
</organism>
<protein>
    <recommendedName>
        <fullName evidence="7">Homeobox domain-containing protein</fullName>
    </recommendedName>
</protein>
<keyword evidence="2 5" id="KW-0238">DNA-binding</keyword>
<dbReference type="Proteomes" id="UP000019118">
    <property type="component" value="Unassembled WGS sequence"/>
</dbReference>
<evidence type="ECO:0000256" key="3">
    <source>
        <dbReference type="ARBA" id="ARBA00023155"/>
    </source>
</evidence>
<dbReference type="PROSITE" id="PS50071">
    <property type="entry name" value="HOMEOBOX_2"/>
    <property type="match status" value="1"/>
</dbReference>
<keyword evidence="4 5" id="KW-0539">Nucleus</keyword>
<dbReference type="CDD" id="cd00086">
    <property type="entry name" value="homeodomain"/>
    <property type="match status" value="1"/>
</dbReference>
<dbReference type="AlphaFoldDB" id="A0AAR5PXP1"/>
<dbReference type="GO" id="GO:0005634">
    <property type="term" value="C:nucleus"/>
    <property type="evidence" value="ECO:0007669"/>
    <property type="project" value="UniProtKB-SubCell"/>
</dbReference>
<evidence type="ECO:0000256" key="4">
    <source>
        <dbReference type="ARBA" id="ARBA00023242"/>
    </source>
</evidence>
<dbReference type="Pfam" id="PF00046">
    <property type="entry name" value="Homeodomain"/>
    <property type="match status" value="1"/>
</dbReference>
<reference evidence="8" key="2">
    <citation type="submission" date="2024-08" db="UniProtKB">
        <authorList>
            <consortium name="EnsemblMetazoa"/>
        </authorList>
    </citation>
    <scope>IDENTIFICATION</scope>
</reference>
<keyword evidence="9" id="KW-1185">Reference proteome</keyword>
<reference evidence="9" key="1">
    <citation type="journal article" date="2013" name="Genome Biol.">
        <title>Draft genome of the mountain pine beetle, Dendroctonus ponderosae Hopkins, a major forest pest.</title>
        <authorList>
            <person name="Keeling C.I."/>
            <person name="Yuen M.M."/>
            <person name="Liao N.Y."/>
            <person name="Docking T.R."/>
            <person name="Chan S.K."/>
            <person name="Taylor G.A."/>
            <person name="Palmquist D.L."/>
            <person name="Jackman S.D."/>
            <person name="Nguyen A."/>
            <person name="Li M."/>
            <person name="Henderson H."/>
            <person name="Janes J.K."/>
            <person name="Zhao Y."/>
            <person name="Pandoh P."/>
            <person name="Moore R."/>
            <person name="Sperling F.A."/>
            <person name="Huber D.P."/>
            <person name="Birol I."/>
            <person name="Jones S.J."/>
            <person name="Bohlmann J."/>
        </authorList>
    </citation>
    <scope>NUCLEOTIDE SEQUENCE</scope>
</reference>